<gene>
    <name evidence="8" type="ORF">KGQ91_04385</name>
</gene>
<feature type="transmembrane region" description="Helical" evidence="7">
    <location>
        <begin position="307"/>
        <end position="329"/>
    </location>
</feature>
<dbReference type="CDD" id="cd10336">
    <property type="entry name" value="SLC6sbd_Tyt1-Like"/>
    <property type="match status" value="1"/>
</dbReference>
<comment type="caution">
    <text evidence="8">The sequence shown here is derived from an EMBL/GenBank/DDBJ whole genome shotgun (WGS) entry which is preliminary data.</text>
</comment>
<dbReference type="PRINTS" id="PR00176">
    <property type="entry name" value="NANEUSMPORT"/>
</dbReference>
<comment type="similarity">
    <text evidence="6">Belongs to the sodium:neurotransmitter symporter (SNF) (TC 2.A.22) family.</text>
</comment>
<dbReference type="InterPro" id="IPR047218">
    <property type="entry name" value="YocR/YhdH-like"/>
</dbReference>
<evidence type="ECO:0000256" key="1">
    <source>
        <dbReference type="ARBA" id="ARBA00004141"/>
    </source>
</evidence>
<organism evidence="8 9">
    <name type="scientific">Modicisalibacter tunisiensis</name>
    <dbReference type="NCBI Taxonomy" id="390637"/>
    <lineage>
        <taxon>Bacteria</taxon>
        <taxon>Pseudomonadati</taxon>
        <taxon>Pseudomonadota</taxon>
        <taxon>Gammaproteobacteria</taxon>
        <taxon>Oceanospirillales</taxon>
        <taxon>Halomonadaceae</taxon>
        <taxon>Modicisalibacter</taxon>
    </lineage>
</organism>
<feature type="transmembrane region" description="Helical" evidence="7">
    <location>
        <begin position="42"/>
        <end position="69"/>
    </location>
</feature>
<dbReference type="Pfam" id="PF00209">
    <property type="entry name" value="SNF"/>
    <property type="match status" value="2"/>
</dbReference>
<dbReference type="Proteomes" id="UP001319883">
    <property type="component" value="Unassembled WGS sequence"/>
</dbReference>
<keyword evidence="5 7" id="KW-0472">Membrane</keyword>
<feature type="transmembrane region" description="Helical" evidence="7">
    <location>
        <begin position="151"/>
        <end position="173"/>
    </location>
</feature>
<feature type="transmembrane region" description="Helical" evidence="7">
    <location>
        <begin position="257"/>
        <end position="279"/>
    </location>
</feature>
<proteinExistence type="inferred from homology"/>
<keyword evidence="9" id="KW-1185">Reference proteome</keyword>
<accession>A0ABS7WXN3</accession>
<dbReference type="PROSITE" id="PS00610">
    <property type="entry name" value="NA_NEUROTRAN_SYMP_1"/>
    <property type="match status" value="1"/>
</dbReference>
<keyword evidence="3 6" id="KW-0812">Transmembrane</keyword>
<dbReference type="PROSITE" id="PS50267">
    <property type="entry name" value="NA_NEUROTRAN_SYMP_3"/>
    <property type="match status" value="1"/>
</dbReference>
<dbReference type="PANTHER" id="PTHR42948:SF1">
    <property type="entry name" value="TRANSPORTER"/>
    <property type="match status" value="1"/>
</dbReference>
<feature type="transmembrane region" description="Helical" evidence="7">
    <location>
        <begin position="435"/>
        <end position="452"/>
    </location>
</feature>
<evidence type="ECO:0000256" key="3">
    <source>
        <dbReference type="ARBA" id="ARBA00022692"/>
    </source>
</evidence>
<feature type="transmembrane region" description="Helical" evidence="7">
    <location>
        <begin position="349"/>
        <end position="372"/>
    </location>
</feature>
<sequence>MSKQSHAQWSSRLAFILAAVGSSVGLGNIWKFPYMTGESGGGAFVLIYLVCIALVGVPILMSEWLIGRLGQRNPIASMSLLTRRFKRSRAWVLVGVFGILGAYLILSFYSVIGGWGLAYIELGASNAFAGLDSAAVGDMFSGLLADPTRLLLWHSLFMLLTIGVVLGGVTGGLERATKLLMPALVVLLVVLVGYAATSGAFAEGVAYLFTPDFSRLSKDGVLAALGHAFFTLSLGMGIMIAYGSYLPQEVNIGRSALIVVVMDTVIALMAGLAIFPVVFANELSPAAGPGLIFQTLPLAFGHMTGGWLFGVLFFVLLVFAAWTSAISLLEPIVEWLEERTPLSRVGATLVAGAATWALGIVTVLSFNVWSGVAPLGVFAKFDGMTMFDLLDYFTSKLILPLTGLAAVLFVGWCIGREELHANLKMGDGAFALWRFAARYVAPLGVIVVFLGSL</sequence>
<dbReference type="InterPro" id="IPR037272">
    <property type="entry name" value="SNS_sf"/>
</dbReference>
<dbReference type="SUPFAM" id="SSF161070">
    <property type="entry name" value="SNF-like"/>
    <property type="match status" value="1"/>
</dbReference>
<feature type="transmembrane region" description="Helical" evidence="7">
    <location>
        <begin position="392"/>
        <end position="414"/>
    </location>
</feature>
<evidence type="ECO:0000313" key="8">
    <source>
        <dbReference type="EMBL" id="MBZ9566924.1"/>
    </source>
</evidence>
<dbReference type="NCBIfam" id="NF037979">
    <property type="entry name" value="Na_transp"/>
    <property type="match status" value="1"/>
</dbReference>
<dbReference type="InterPro" id="IPR000175">
    <property type="entry name" value="Na/ntran_symport"/>
</dbReference>
<keyword evidence="6" id="KW-0769">Symport</keyword>
<evidence type="ECO:0000256" key="2">
    <source>
        <dbReference type="ARBA" id="ARBA00022448"/>
    </source>
</evidence>
<name>A0ABS7WXN3_9GAMM</name>
<feature type="transmembrane region" description="Helical" evidence="7">
    <location>
        <begin position="90"/>
        <end position="112"/>
    </location>
</feature>
<evidence type="ECO:0000313" key="9">
    <source>
        <dbReference type="Proteomes" id="UP001319883"/>
    </source>
</evidence>
<keyword evidence="2 6" id="KW-0813">Transport</keyword>
<evidence type="ECO:0000256" key="7">
    <source>
        <dbReference type="SAM" id="Phobius"/>
    </source>
</evidence>
<feature type="transmembrane region" description="Helical" evidence="7">
    <location>
        <begin position="221"/>
        <end position="245"/>
    </location>
</feature>
<protein>
    <recommendedName>
        <fullName evidence="6">Transporter</fullName>
    </recommendedName>
</protein>
<feature type="transmembrane region" description="Helical" evidence="7">
    <location>
        <begin position="12"/>
        <end position="30"/>
    </location>
</feature>
<evidence type="ECO:0000256" key="5">
    <source>
        <dbReference type="ARBA" id="ARBA00023136"/>
    </source>
</evidence>
<dbReference type="EMBL" id="JAGXFD010000001">
    <property type="protein sequence ID" value="MBZ9566924.1"/>
    <property type="molecule type" value="Genomic_DNA"/>
</dbReference>
<keyword evidence="4 7" id="KW-1133">Transmembrane helix</keyword>
<reference evidence="8 9" key="1">
    <citation type="submission" date="2021-05" db="EMBL/GenBank/DDBJ databases">
        <title>Petroleum and Energy Research Collection (APPE): ex situ preservation of microbial diversity associated with the oil industry and exploitation of its biotechnological potential.</title>
        <authorList>
            <person name="Paixao C.T.M."/>
            <person name="Gomes M.B."/>
            <person name="Oliveira V.M."/>
        </authorList>
    </citation>
    <scope>NUCLEOTIDE SEQUENCE [LARGE SCALE GENOMIC DNA]</scope>
    <source>
        <strain evidence="8 9">LIT2</strain>
    </source>
</reference>
<feature type="transmembrane region" description="Helical" evidence="7">
    <location>
        <begin position="185"/>
        <end position="209"/>
    </location>
</feature>
<dbReference type="RefSeq" id="WP_224420360.1">
    <property type="nucleotide sequence ID" value="NZ_JAGXFD010000001.1"/>
</dbReference>
<dbReference type="PANTHER" id="PTHR42948">
    <property type="entry name" value="TRANSPORTER"/>
    <property type="match status" value="1"/>
</dbReference>
<evidence type="ECO:0000256" key="4">
    <source>
        <dbReference type="ARBA" id="ARBA00022989"/>
    </source>
</evidence>
<comment type="subcellular location">
    <subcellularLocation>
        <location evidence="1">Membrane</location>
        <topology evidence="1">Multi-pass membrane protein</topology>
    </subcellularLocation>
</comment>
<evidence type="ECO:0000256" key="6">
    <source>
        <dbReference type="RuleBase" id="RU003732"/>
    </source>
</evidence>